<dbReference type="AlphaFoldDB" id="A0AAV9ZE65"/>
<evidence type="ECO:0000313" key="2">
    <source>
        <dbReference type="Proteomes" id="UP001362999"/>
    </source>
</evidence>
<accession>A0AAV9ZE65</accession>
<reference evidence="1 2" key="1">
    <citation type="journal article" date="2024" name="J Genomics">
        <title>Draft genome sequencing and assembly of Favolaschia claudopus CIRM-BRFM 2984 isolated from oak limbs.</title>
        <authorList>
            <person name="Navarro D."/>
            <person name="Drula E."/>
            <person name="Chaduli D."/>
            <person name="Cazenave R."/>
            <person name="Ahrendt S."/>
            <person name="Wang J."/>
            <person name="Lipzen A."/>
            <person name="Daum C."/>
            <person name="Barry K."/>
            <person name="Grigoriev I.V."/>
            <person name="Favel A."/>
            <person name="Rosso M.N."/>
            <person name="Martin F."/>
        </authorList>
    </citation>
    <scope>NUCLEOTIDE SEQUENCE [LARGE SCALE GENOMIC DNA]</scope>
    <source>
        <strain evidence="1 2">CIRM-BRFM 2984</strain>
    </source>
</reference>
<evidence type="ECO:0000313" key="1">
    <source>
        <dbReference type="EMBL" id="KAK6980635.1"/>
    </source>
</evidence>
<keyword evidence="2" id="KW-1185">Reference proteome</keyword>
<dbReference type="EMBL" id="JAWWNJ010000157">
    <property type="protein sequence ID" value="KAK6980635.1"/>
    <property type="molecule type" value="Genomic_DNA"/>
</dbReference>
<gene>
    <name evidence="1" type="ORF">R3P38DRAFT_3117441</name>
</gene>
<dbReference type="Proteomes" id="UP001362999">
    <property type="component" value="Unassembled WGS sequence"/>
</dbReference>
<sequence>MHPSLDIRRLNQLSSAVRRAAQAMICENPSADTISTFITAACTGPEARNQIRLLPVFYHCLDTRRIPNPDALDTCTVDTTNLLRAGITSLLLICEIPSRLPAVSDLWPRIWAWIQFCHTYGEILRQRPEIGLLPEVKFHCALTNLCENMTTDRSNESLMFGTPGFAAFTARSWAVLSRSDYVPEHERVIIILDNIFSGGKGSLDDLLDAVDGNITHLAQLFRRELDFAIGTSSLGKPWLLSGILNMLSHADDKTEANNFGVRSPTPLYSALVPLNFILRVAVQSGLLPVMRICGQLHSNIHQTLRYLVTKVLSPSLVYYDVIPDLVNAFSSASLGLQQREFFDPALYDDWMGLGELLVATSQFLIDFEAAERVYRRACDNVKCGVISDRRSLKRCAGCRELLYCSQRMSKIRANYTAKEHGFLRFIFHRDAVRSMPSLVPKYLHALAQNPNTKFATVYDYRIHPPHLAVNGIPEHWADLISRVRRSEGQMSLDLMGLVEGENKWALVFPYRWETSDIEQALKGFASGTGSLSARQEEAMGKLLAGEGSTGIH</sequence>
<protein>
    <submittedName>
        <fullName evidence="1">Uncharacterized protein</fullName>
    </submittedName>
</protein>
<comment type="caution">
    <text evidence="1">The sequence shown here is derived from an EMBL/GenBank/DDBJ whole genome shotgun (WGS) entry which is preliminary data.</text>
</comment>
<organism evidence="1 2">
    <name type="scientific">Favolaschia claudopus</name>
    <dbReference type="NCBI Taxonomy" id="2862362"/>
    <lineage>
        <taxon>Eukaryota</taxon>
        <taxon>Fungi</taxon>
        <taxon>Dikarya</taxon>
        <taxon>Basidiomycota</taxon>
        <taxon>Agaricomycotina</taxon>
        <taxon>Agaricomycetes</taxon>
        <taxon>Agaricomycetidae</taxon>
        <taxon>Agaricales</taxon>
        <taxon>Marasmiineae</taxon>
        <taxon>Mycenaceae</taxon>
        <taxon>Favolaschia</taxon>
    </lineage>
</organism>
<proteinExistence type="predicted"/>
<name>A0AAV9ZE65_9AGAR</name>